<keyword evidence="1 4" id="KW-0808">Transferase</keyword>
<evidence type="ECO:0000256" key="1">
    <source>
        <dbReference type="ARBA" id="ARBA00022679"/>
    </source>
</evidence>
<dbReference type="PROSITE" id="PS51186">
    <property type="entry name" value="GNAT"/>
    <property type="match status" value="1"/>
</dbReference>
<dbReference type="AlphaFoldDB" id="A0A395NL17"/>
<organism evidence="4 5">
    <name type="scientific">Trichoderma arundinaceum</name>
    <dbReference type="NCBI Taxonomy" id="490622"/>
    <lineage>
        <taxon>Eukaryota</taxon>
        <taxon>Fungi</taxon>
        <taxon>Dikarya</taxon>
        <taxon>Ascomycota</taxon>
        <taxon>Pezizomycotina</taxon>
        <taxon>Sordariomycetes</taxon>
        <taxon>Hypocreomycetidae</taxon>
        <taxon>Hypocreales</taxon>
        <taxon>Hypocreaceae</taxon>
        <taxon>Trichoderma</taxon>
    </lineage>
</organism>
<dbReference type="PANTHER" id="PTHR10908">
    <property type="entry name" value="SEROTONIN N-ACETYLTRANSFERASE"/>
    <property type="match status" value="1"/>
</dbReference>
<dbReference type="Pfam" id="PF00583">
    <property type="entry name" value="Acetyltransf_1"/>
    <property type="match status" value="1"/>
</dbReference>
<dbReference type="Proteomes" id="UP000266272">
    <property type="component" value="Unassembled WGS sequence"/>
</dbReference>
<dbReference type="InterPro" id="IPR000182">
    <property type="entry name" value="GNAT_dom"/>
</dbReference>
<name>A0A395NL17_TRIAR</name>
<dbReference type="GO" id="GO:0004059">
    <property type="term" value="F:aralkylamine N-acetyltransferase activity"/>
    <property type="evidence" value="ECO:0007669"/>
    <property type="project" value="TreeGrafter"/>
</dbReference>
<reference evidence="4 5" key="1">
    <citation type="journal article" date="2018" name="PLoS Pathog.">
        <title>Evolution of structural diversity of trichothecenes, a family of toxins produced by plant pathogenic and entomopathogenic fungi.</title>
        <authorList>
            <person name="Proctor R.H."/>
            <person name="McCormick S.P."/>
            <person name="Kim H.S."/>
            <person name="Cardoza R.E."/>
            <person name="Stanley A.M."/>
            <person name="Lindo L."/>
            <person name="Kelly A."/>
            <person name="Brown D.W."/>
            <person name="Lee T."/>
            <person name="Vaughan M.M."/>
            <person name="Alexander N.J."/>
            <person name="Busman M."/>
            <person name="Gutierrez S."/>
        </authorList>
    </citation>
    <scope>NUCLEOTIDE SEQUENCE [LARGE SCALE GENOMIC DNA]</scope>
    <source>
        <strain evidence="4 5">IBT 40837</strain>
    </source>
</reference>
<evidence type="ECO:0000259" key="3">
    <source>
        <dbReference type="PROSITE" id="PS51186"/>
    </source>
</evidence>
<dbReference type="SUPFAM" id="SSF55729">
    <property type="entry name" value="Acyl-CoA N-acyltransferases (Nat)"/>
    <property type="match status" value="1"/>
</dbReference>
<dbReference type="EMBL" id="PXOA01000334">
    <property type="protein sequence ID" value="RFU76624.1"/>
    <property type="molecule type" value="Genomic_DNA"/>
</dbReference>
<evidence type="ECO:0000313" key="4">
    <source>
        <dbReference type="EMBL" id="RFU76624.1"/>
    </source>
</evidence>
<comment type="caution">
    <text evidence="4">The sequence shown here is derived from an EMBL/GenBank/DDBJ whole genome shotgun (WGS) entry which is preliminary data.</text>
</comment>
<evidence type="ECO:0000313" key="5">
    <source>
        <dbReference type="Proteomes" id="UP000266272"/>
    </source>
</evidence>
<dbReference type="InterPro" id="IPR051635">
    <property type="entry name" value="SNAT-like"/>
</dbReference>
<proteinExistence type="predicted"/>
<gene>
    <name evidence="4" type="ORF">TARUN_5614</name>
</gene>
<dbReference type="Gene3D" id="3.40.630.30">
    <property type="match status" value="1"/>
</dbReference>
<dbReference type="GO" id="GO:0005737">
    <property type="term" value="C:cytoplasm"/>
    <property type="evidence" value="ECO:0007669"/>
    <property type="project" value="TreeGrafter"/>
</dbReference>
<dbReference type="PANTHER" id="PTHR10908:SF0">
    <property type="entry name" value="SEROTONIN N-ACETYLTRANSFERASE"/>
    <property type="match status" value="1"/>
</dbReference>
<evidence type="ECO:0000256" key="2">
    <source>
        <dbReference type="ARBA" id="ARBA00023315"/>
    </source>
</evidence>
<keyword evidence="5" id="KW-1185">Reference proteome</keyword>
<dbReference type="STRING" id="490622.A0A395NL17"/>
<keyword evidence="2" id="KW-0012">Acyltransferase</keyword>
<sequence>MVAYTYNGEIDVDDELIEPETTAEDRVAHYRFFEVCLSDELLEAIPFCFNPALAFLKAHHVVTAVILEQFAFEHSQRGFSIQMVEYRIRSSGNLSYGLFNICDMTEKKDWWVATMMRSWNIENKDEDIRRLLFVQIIATLGCSPVVTDKDMDAPSNWMEILHGRESHPSEPVGHRPHGRTLCIHSLAVCPRLQGLGLGTATLKSYLQRMNTINAADRVALLCRQSEIRFFQRCGFKNIGRSYTETLRGEYFDMVFDLPGPGKLIDWNGVAAVAKGL</sequence>
<accession>A0A395NL17</accession>
<protein>
    <submittedName>
        <fullName evidence="4">Polyamine acetyltransferase</fullName>
    </submittedName>
</protein>
<feature type="domain" description="N-acetyltransferase" evidence="3">
    <location>
        <begin position="119"/>
        <end position="258"/>
    </location>
</feature>
<dbReference type="OrthoDB" id="30840at2759"/>
<dbReference type="InterPro" id="IPR016181">
    <property type="entry name" value="Acyl_CoA_acyltransferase"/>
</dbReference>